<evidence type="ECO:0000313" key="3">
    <source>
        <dbReference type="Proteomes" id="UP000218418"/>
    </source>
</evidence>
<dbReference type="EMBL" id="AP018230">
    <property type="protein sequence ID" value="BAY87944.1"/>
    <property type="molecule type" value="Genomic_DNA"/>
</dbReference>
<accession>A0A1Z4M364</accession>
<organism evidence="2 3">
    <name type="scientific">Calothrix parasitica NIES-267</name>
    <dbReference type="NCBI Taxonomy" id="1973488"/>
    <lineage>
        <taxon>Bacteria</taxon>
        <taxon>Bacillati</taxon>
        <taxon>Cyanobacteriota</taxon>
        <taxon>Cyanophyceae</taxon>
        <taxon>Nostocales</taxon>
        <taxon>Calotrichaceae</taxon>
        <taxon>Calothrix</taxon>
    </lineage>
</organism>
<dbReference type="Pfam" id="PF12760">
    <property type="entry name" value="Zn_ribbon_IS1595"/>
    <property type="match status" value="1"/>
</dbReference>
<dbReference type="InterPro" id="IPR024442">
    <property type="entry name" value="Transposase_Zn_ribbon"/>
</dbReference>
<protein>
    <recommendedName>
        <fullName evidence="1">Transposase zinc-ribbon domain-containing protein</fullName>
    </recommendedName>
</protein>
<reference evidence="2 3" key="1">
    <citation type="submission" date="2017-06" db="EMBL/GenBank/DDBJ databases">
        <title>Genome sequencing of cyanobaciteial culture collection at National Institute for Environmental Studies (NIES).</title>
        <authorList>
            <person name="Hirose Y."/>
            <person name="Shimura Y."/>
            <person name="Fujisawa T."/>
            <person name="Nakamura Y."/>
            <person name="Kawachi M."/>
        </authorList>
    </citation>
    <scope>NUCLEOTIDE SEQUENCE [LARGE SCALE GENOMIC DNA]</scope>
    <source>
        <strain evidence="2 3">NIES-267</strain>
        <plasmid evidence="3">Plasmid3 dna</plasmid>
    </source>
</reference>
<geneLocation type="plasmid" evidence="3">
    <name>Plasmid3 dna</name>
</geneLocation>
<feature type="domain" description="Transposase zinc-ribbon" evidence="1">
    <location>
        <begin position="3"/>
        <end position="44"/>
    </location>
</feature>
<dbReference type="AlphaFoldDB" id="A0A1Z4M364"/>
<evidence type="ECO:0000313" key="2">
    <source>
        <dbReference type="EMBL" id="BAY87944.1"/>
    </source>
</evidence>
<name>A0A1Z4M364_9CYAN</name>
<keyword evidence="3" id="KW-1185">Reference proteome</keyword>
<dbReference type="Proteomes" id="UP000218418">
    <property type="component" value="Plasmid plasmid3"/>
</dbReference>
<gene>
    <name evidence="2" type="ORF">NIES267_74680</name>
</gene>
<evidence type="ECO:0000259" key="1">
    <source>
        <dbReference type="Pfam" id="PF12760"/>
    </source>
</evidence>
<proteinExistence type="predicted"/>
<keyword evidence="2" id="KW-0614">Plasmid</keyword>
<sequence length="123" mass="14394">MNTQKQYLELLEKIRWGGLPKCPYCDSTNSTSIKKENRYHCNNCLNSYSVTVKTLFHKSHVDLYKWFIAINLVLKSQKNITVLELADKIKVNKNTASYMITRLCKAMSEDSELLQRLLDYDTH</sequence>